<dbReference type="Gene3D" id="3.30.572.10">
    <property type="entry name" value="Thymidylate synthase/dCMP hydroxymethylase domain"/>
    <property type="match status" value="1"/>
</dbReference>
<name>A0A498RAF6_9FIRM</name>
<evidence type="ECO:0000313" key="1">
    <source>
        <dbReference type="EMBL" id="VBB07103.1"/>
    </source>
</evidence>
<proteinExistence type="predicted"/>
<dbReference type="OrthoDB" id="2111297at2"/>
<sequence length="245" mass="28083">MEPLLITQDSFQNAWLRAIQHLRGKAWEMFNLIVHITNPALLDENLHGKVTDLQSSLGLFTPKEVAYTIFPHKLYARHNNAIDLFEAYNKPKGMYDKLDPAASHRWGTYFRRMTHYDIGSKPVNQLLNIINSINSSPARRYKAAYHIIIHKPGGETKKPLGQPCLASIKVQLEPAEDSHKLHLLCTYRNHDFLHRAYGNYWGLCNLLRFLANETHLTPGTLTCVSSHAYVDKHKVSLKEFLGELT</sequence>
<dbReference type="Proteomes" id="UP000277811">
    <property type="component" value="Unassembled WGS sequence"/>
</dbReference>
<dbReference type="InterPro" id="IPR036926">
    <property type="entry name" value="Thymidate_synth/dCMP_Mease_sf"/>
</dbReference>
<dbReference type="AlphaFoldDB" id="A0A498RAF6"/>
<dbReference type="SUPFAM" id="SSF55831">
    <property type="entry name" value="Thymidylate synthase/dCMP hydroxymethylase"/>
    <property type="match status" value="1"/>
</dbReference>
<dbReference type="EMBL" id="UPPP01000071">
    <property type="protein sequence ID" value="VBB07103.1"/>
    <property type="molecule type" value="Genomic_DNA"/>
</dbReference>
<evidence type="ECO:0000313" key="2">
    <source>
        <dbReference type="Proteomes" id="UP000277811"/>
    </source>
</evidence>
<reference evidence="1 2" key="1">
    <citation type="submission" date="2018-06" db="EMBL/GenBank/DDBJ databases">
        <authorList>
            <person name="Strepis N."/>
        </authorList>
    </citation>
    <scope>NUCLEOTIDE SEQUENCE [LARGE SCALE GENOMIC DNA]</scope>
    <source>
        <strain evidence="1">LUCI</strain>
    </source>
</reference>
<accession>A0A498RAF6</accession>
<dbReference type="GO" id="GO:0016740">
    <property type="term" value="F:transferase activity"/>
    <property type="evidence" value="ECO:0007669"/>
    <property type="project" value="UniProtKB-KW"/>
</dbReference>
<dbReference type="RefSeq" id="WP_122628048.1">
    <property type="nucleotide sequence ID" value="NZ_UPPP01000071.1"/>
</dbReference>
<organism evidence="1 2">
    <name type="scientific">Lucifera butyrica</name>
    <dbReference type="NCBI Taxonomy" id="1351585"/>
    <lineage>
        <taxon>Bacteria</taxon>
        <taxon>Bacillati</taxon>
        <taxon>Bacillota</taxon>
        <taxon>Negativicutes</taxon>
        <taxon>Veillonellales</taxon>
        <taxon>Veillonellaceae</taxon>
        <taxon>Lucifera</taxon>
    </lineage>
</organism>
<keyword evidence="2" id="KW-1185">Reference proteome</keyword>
<protein>
    <submittedName>
        <fullName evidence="1">Thymidylate synthase</fullName>
    </submittedName>
</protein>
<gene>
    <name evidence="1" type="ORF">LUCI_2347</name>
</gene>